<accession>A0A0F9R9P6</accession>
<name>A0A0F9R9P6_9ZZZZ</name>
<proteinExistence type="predicted"/>
<sequence length="76" mass="8470">MVDTPEVLMQFEFNFLADKNGPERNGTFQQPLVNGSHQFGGLNGGDPQKFVLFKTDRYFGYRLDDKGVLEPGGDDG</sequence>
<protein>
    <submittedName>
        <fullName evidence="1">Uncharacterized protein</fullName>
    </submittedName>
</protein>
<comment type="caution">
    <text evidence="1">The sequence shown here is derived from an EMBL/GenBank/DDBJ whole genome shotgun (WGS) entry which is preliminary data.</text>
</comment>
<gene>
    <name evidence="1" type="ORF">LCGC14_0676340</name>
</gene>
<dbReference type="EMBL" id="LAZR01001349">
    <property type="protein sequence ID" value="KKN46102.1"/>
    <property type="molecule type" value="Genomic_DNA"/>
</dbReference>
<evidence type="ECO:0000313" key="1">
    <source>
        <dbReference type="EMBL" id="KKN46102.1"/>
    </source>
</evidence>
<reference evidence="1" key="1">
    <citation type="journal article" date="2015" name="Nature">
        <title>Complex archaea that bridge the gap between prokaryotes and eukaryotes.</title>
        <authorList>
            <person name="Spang A."/>
            <person name="Saw J.H."/>
            <person name="Jorgensen S.L."/>
            <person name="Zaremba-Niedzwiedzka K."/>
            <person name="Martijn J."/>
            <person name="Lind A.E."/>
            <person name="van Eijk R."/>
            <person name="Schleper C."/>
            <person name="Guy L."/>
            <person name="Ettema T.J."/>
        </authorList>
    </citation>
    <scope>NUCLEOTIDE SEQUENCE</scope>
</reference>
<organism evidence="1">
    <name type="scientific">marine sediment metagenome</name>
    <dbReference type="NCBI Taxonomy" id="412755"/>
    <lineage>
        <taxon>unclassified sequences</taxon>
        <taxon>metagenomes</taxon>
        <taxon>ecological metagenomes</taxon>
    </lineage>
</organism>
<dbReference type="AlphaFoldDB" id="A0A0F9R9P6"/>